<feature type="transmembrane region" description="Helical" evidence="8">
    <location>
        <begin position="162"/>
        <end position="184"/>
    </location>
</feature>
<evidence type="ECO:0000259" key="9">
    <source>
        <dbReference type="Pfam" id="PF00909"/>
    </source>
</evidence>
<feature type="transmembrane region" description="Helical" evidence="8">
    <location>
        <begin position="69"/>
        <end position="87"/>
    </location>
</feature>
<accession>A0A1U7CVT3</accession>
<feature type="transmembrane region" description="Helical" evidence="8">
    <location>
        <begin position="228"/>
        <end position="248"/>
    </location>
</feature>
<dbReference type="InterPro" id="IPR001905">
    <property type="entry name" value="Ammonium_transpt"/>
</dbReference>
<comment type="subcellular location">
    <subcellularLocation>
        <location evidence="8">Cell membrane</location>
        <topology evidence="8">Multi-pass membrane protein</topology>
    </subcellularLocation>
    <subcellularLocation>
        <location evidence="1">Membrane</location>
        <topology evidence="1">Multi-pass membrane protein</topology>
    </subcellularLocation>
</comment>
<dbReference type="Pfam" id="PF00909">
    <property type="entry name" value="Ammonium_transp"/>
    <property type="match status" value="1"/>
</dbReference>
<keyword evidence="6 8" id="KW-0472">Membrane</keyword>
<feature type="transmembrane region" description="Helical" evidence="8">
    <location>
        <begin position="353"/>
        <end position="377"/>
    </location>
</feature>
<dbReference type="GO" id="GO:0005886">
    <property type="term" value="C:plasma membrane"/>
    <property type="evidence" value="ECO:0007669"/>
    <property type="project" value="UniProtKB-SubCell"/>
</dbReference>
<evidence type="ECO:0000256" key="5">
    <source>
        <dbReference type="ARBA" id="ARBA00022989"/>
    </source>
</evidence>
<dbReference type="InterPro" id="IPR024041">
    <property type="entry name" value="NH4_transpt_AmtB-like_dom"/>
</dbReference>
<sequence length="414" mass="42532">MISPVDTLLVVFCTALVMLMTPALGLFFGGMVRRKNVLATFQGCFILLGAVALQWLVVGHGLAFGRGAAGGWIGVPGGAMLGFSFAPDADFAATIPQPVFLLFELTVAVFAAALISGAVVERVRFGPMTVFILGWTTLVYDPVAHWVWAPDGWLKKLGVHDFAGGLVVHATAGVAALCCALILGKRRGLDSENLHPHNLTLTAIGSGLLWFGWIGLNTAHAWKVSPSMIAALAATILGGGAGMIAWSLIEQLQKGKVTLLGTCTGAVAGLVGVSPAAGYVTPLGASAIGLVVSALCYAAVAAKRRLSYDDSLDVFGVHGVGGVAGLLAVGLLADPAIDAEVVGLFQGNADLIAVQFVGAGVVVAYTFVVTAGLLIAVDRLLGLRASPEDEELGLDLAEHGQRGYILGEGERLGA</sequence>
<gene>
    <name evidence="10" type="primary">nrgA</name>
    <name evidence="10" type="ORF">BSF38_04566</name>
</gene>
<evidence type="ECO:0000256" key="8">
    <source>
        <dbReference type="RuleBase" id="RU362002"/>
    </source>
</evidence>
<dbReference type="OrthoDB" id="9814202at2"/>
<dbReference type="AlphaFoldDB" id="A0A1U7CVT3"/>
<dbReference type="PANTHER" id="PTHR43029">
    <property type="entry name" value="AMMONIUM TRANSPORTER MEP2"/>
    <property type="match status" value="1"/>
</dbReference>
<evidence type="ECO:0000256" key="3">
    <source>
        <dbReference type="ARBA" id="ARBA00022448"/>
    </source>
</evidence>
<dbReference type="PANTHER" id="PTHR43029:SF10">
    <property type="entry name" value="AMMONIUM TRANSPORTER MEP2"/>
    <property type="match status" value="1"/>
</dbReference>
<dbReference type="InterPro" id="IPR018047">
    <property type="entry name" value="Ammonium_transpt_CS"/>
</dbReference>
<dbReference type="GO" id="GO:0008519">
    <property type="term" value="F:ammonium channel activity"/>
    <property type="evidence" value="ECO:0007669"/>
    <property type="project" value="InterPro"/>
</dbReference>
<name>A0A1U7CVT3_9BACT</name>
<evidence type="ECO:0000256" key="6">
    <source>
        <dbReference type="ARBA" id="ARBA00023136"/>
    </source>
</evidence>
<comment type="similarity">
    <text evidence="2 8">Belongs to the ammonia transporter channel (TC 1.A.11.2) family.</text>
</comment>
<dbReference type="Gene3D" id="1.10.3430.10">
    <property type="entry name" value="Ammonium transporter AmtB like domains"/>
    <property type="match status" value="1"/>
</dbReference>
<feature type="transmembrane region" description="Helical" evidence="8">
    <location>
        <begin position="257"/>
        <end position="277"/>
    </location>
</feature>
<evidence type="ECO:0000256" key="4">
    <source>
        <dbReference type="ARBA" id="ARBA00022692"/>
    </source>
</evidence>
<protein>
    <recommendedName>
        <fullName evidence="8">Ammonium transporter</fullName>
    </recommendedName>
</protein>
<dbReference type="PROSITE" id="PS01219">
    <property type="entry name" value="AMMONIUM_TRANSP"/>
    <property type="match status" value="1"/>
</dbReference>
<dbReference type="STRING" id="1387353.BSF38_04566"/>
<dbReference type="InterPro" id="IPR029020">
    <property type="entry name" value="Ammonium/urea_transptr"/>
</dbReference>
<feature type="transmembrane region" description="Helical" evidence="8">
    <location>
        <begin position="314"/>
        <end position="333"/>
    </location>
</feature>
<organism evidence="10 11">
    <name type="scientific">Paludisphaera borealis</name>
    <dbReference type="NCBI Taxonomy" id="1387353"/>
    <lineage>
        <taxon>Bacteria</taxon>
        <taxon>Pseudomonadati</taxon>
        <taxon>Planctomycetota</taxon>
        <taxon>Planctomycetia</taxon>
        <taxon>Isosphaerales</taxon>
        <taxon>Isosphaeraceae</taxon>
        <taxon>Paludisphaera</taxon>
    </lineage>
</organism>
<feature type="transmembrane region" description="Helical" evidence="8">
    <location>
        <begin position="7"/>
        <end position="31"/>
    </location>
</feature>
<keyword evidence="11" id="KW-1185">Reference proteome</keyword>
<dbReference type="Proteomes" id="UP000186309">
    <property type="component" value="Chromosome"/>
</dbReference>
<evidence type="ECO:0000313" key="10">
    <source>
        <dbReference type="EMBL" id="APW63008.1"/>
    </source>
</evidence>
<dbReference type="RefSeq" id="WP_076351324.1">
    <property type="nucleotide sequence ID" value="NZ_CP019082.1"/>
</dbReference>
<keyword evidence="3 8" id="KW-0813">Transport</keyword>
<dbReference type="EMBL" id="CP019082">
    <property type="protein sequence ID" value="APW63008.1"/>
    <property type="molecule type" value="Genomic_DNA"/>
</dbReference>
<feature type="transmembrane region" description="Helical" evidence="8">
    <location>
        <begin position="196"/>
        <end position="216"/>
    </location>
</feature>
<feature type="transmembrane region" description="Helical" evidence="8">
    <location>
        <begin position="99"/>
        <end position="120"/>
    </location>
</feature>
<dbReference type="SUPFAM" id="SSF111352">
    <property type="entry name" value="Ammonium transporter"/>
    <property type="match status" value="1"/>
</dbReference>
<keyword evidence="5 8" id="KW-1133">Transmembrane helix</keyword>
<dbReference type="KEGG" id="pbor:BSF38_04566"/>
<evidence type="ECO:0000256" key="1">
    <source>
        <dbReference type="ARBA" id="ARBA00004141"/>
    </source>
</evidence>
<evidence type="ECO:0000256" key="2">
    <source>
        <dbReference type="ARBA" id="ARBA00005887"/>
    </source>
</evidence>
<keyword evidence="7 8" id="KW-0924">Ammonia transport</keyword>
<reference evidence="11" key="1">
    <citation type="submission" date="2016-12" db="EMBL/GenBank/DDBJ databases">
        <title>Comparative genomics of four Isosphaeraceae planctomycetes: a common pool of plasmids and glycoside hydrolase genes.</title>
        <authorList>
            <person name="Ivanova A."/>
        </authorList>
    </citation>
    <scope>NUCLEOTIDE SEQUENCE [LARGE SCALE GENOMIC DNA]</scope>
    <source>
        <strain evidence="11">PX4</strain>
    </source>
</reference>
<feature type="transmembrane region" description="Helical" evidence="8">
    <location>
        <begin position="132"/>
        <end position="150"/>
    </location>
</feature>
<feature type="transmembrane region" description="Helical" evidence="8">
    <location>
        <begin position="283"/>
        <end position="302"/>
    </location>
</feature>
<feature type="domain" description="Ammonium transporter AmtB-like" evidence="9">
    <location>
        <begin position="10"/>
        <end position="404"/>
    </location>
</feature>
<keyword evidence="4 8" id="KW-0812">Transmembrane</keyword>
<dbReference type="NCBIfam" id="TIGR00836">
    <property type="entry name" value="amt"/>
    <property type="match status" value="1"/>
</dbReference>
<evidence type="ECO:0000313" key="11">
    <source>
        <dbReference type="Proteomes" id="UP000186309"/>
    </source>
</evidence>
<evidence type="ECO:0000256" key="7">
    <source>
        <dbReference type="ARBA" id="ARBA00023177"/>
    </source>
</evidence>
<proteinExistence type="inferred from homology"/>
<feature type="transmembrane region" description="Helical" evidence="8">
    <location>
        <begin position="37"/>
        <end position="57"/>
    </location>
</feature>